<evidence type="ECO:0000313" key="3">
    <source>
        <dbReference type="Proteomes" id="UP000742024"/>
    </source>
</evidence>
<feature type="non-terminal residue" evidence="2">
    <location>
        <position position="130"/>
    </location>
</feature>
<evidence type="ECO:0000256" key="1">
    <source>
        <dbReference type="SAM" id="MobiDB-lite"/>
    </source>
</evidence>
<proteinExistence type="predicted"/>
<reference evidence="2 3" key="1">
    <citation type="journal article" date="2020" name="bioRxiv">
        <title>Whole genome comparisons of ergot fungi reveals the divergence and evolution of species within the genus Claviceps are the result of varying mechanisms driving genome evolution and host range expansion.</title>
        <authorList>
            <person name="Wyka S.A."/>
            <person name="Mondo S.J."/>
            <person name="Liu M."/>
            <person name="Dettman J."/>
            <person name="Nalam V."/>
            <person name="Broders K.D."/>
        </authorList>
    </citation>
    <scope>NUCLEOTIDE SEQUENCE [LARGE SCALE GENOMIC DNA]</scope>
    <source>
        <strain evidence="2 3">LM583</strain>
    </source>
</reference>
<evidence type="ECO:0000313" key="2">
    <source>
        <dbReference type="EMBL" id="KAG5968470.1"/>
    </source>
</evidence>
<dbReference type="EMBL" id="SRPR01000005">
    <property type="protein sequence ID" value="KAG5968470.1"/>
    <property type="molecule type" value="Genomic_DNA"/>
</dbReference>
<organism evidence="2 3">
    <name type="scientific">Claviceps arundinis</name>
    <dbReference type="NCBI Taxonomy" id="1623583"/>
    <lineage>
        <taxon>Eukaryota</taxon>
        <taxon>Fungi</taxon>
        <taxon>Dikarya</taxon>
        <taxon>Ascomycota</taxon>
        <taxon>Pezizomycotina</taxon>
        <taxon>Sordariomycetes</taxon>
        <taxon>Hypocreomycetidae</taxon>
        <taxon>Hypocreales</taxon>
        <taxon>Clavicipitaceae</taxon>
        <taxon>Claviceps</taxon>
    </lineage>
</organism>
<dbReference type="Proteomes" id="UP000742024">
    <property type="component" value="Unassembled WGS sequence"/>
</dbReference>
<gene>
    <name evidence="2" type="ORF">E4U57_006016</name>
</gene>
<feature type="region of interest" description="Disordered" evidence="1">
    <location>
        <begin position="69"/>
        <end position="109"/>
    </location>
</feature>
<comment type="caution">
    <text evidence="2">The sequence shown here is derived from an EMBL/GenBank/DDBJ whole genome shotgun (WGS) entry which is preliminary data.</text>
</comment>
<name>A0ABQ7PMM9_9HYPO</name>
<sequence>MLFSGARVSGVACVANGELRSKPCLDAHPGHLDPALFAGTMVDDGCYSCWSGHQLAGCRSNVVQGGLPASGSDDGGDWPELGCPPLAPSSSSANGFVVSREPAGRPRSGVRLTAGAIGKFTRLKRRGHFS</sequence>
<keyword evidence="3" id="KW-1185">Reference proteome</keyword>
<protein>
    <submittedName>
        <fullName evidence="2">Uncharacterized protein</fullName>
    </submittedName>
</protein>
<accession>A0ABQ7PMM9</accession>